<organism evidence="1 2">
    <name type="scientific">Actinoallomurus liliacearum</name>
    <dbReference type="NCBI Taxonomy" id="1080073"/>
    <lineage>
        <taxon>Bacteria</taxon>
        <taxon>Bacillati</taxon>
        <taxon>Actinomycetota</taxon>
        <taxon>Actinomycetes</taxon>
        <taxon>Streptosporangiales</taxon>
        <taxon>Thermomonosporaceae</taxon>
        <taxon>Actinoallomurus</taxon>
    </lineage>
</organism>
<proteinExistence type="predicted"/>
<protein>
    <submittedName>
        <fullName evidence="1">Uncharacterized protein</fullName>
    </submittedName>
</protein>
<reference evidence="2" key="1">
    <citation type="journal article" date="2019" name="Int. J. Syst. Evol. Microbiol.">
        <title>The Global Catalogue of Microorganisms (GCM) 10K type strain sequencing project: providing services to taxonomists for standard genome sequencing and annotation.</title>
        <authorList>
            <consortium name="The Broad Institute Genomics Platform"/>
            <consortium name="The Broad Institute Genome Sequencing Center for Infectious Disease"/>
            <person name="Wu L."/>
            <person name="Ma J."/>
        </authorList>
    </citation>
    <scope>NUCLEOTIDE SEQUENCE [LARGE SCALE GENOMIC DNA]</scope>
    <source>
        <strain evidence="2">JCM 17938</strain>
    </source>
</reference>
<evidence type="ECO:0000313" key="1">
    <source>
        <dbReference type="EMBL" id="GAA4619138.1"/>
    </source>
</evidence>
<dbReference type="Proteomes" id="UP001500212">
    <property type="component" value="Unassembled WGS sequence"/>
</dbReference>
<name>A0ABP8U107_9ACTN</name>
<accession>A0ABP8U107</accession>
<sequence length="97" mass="10886">MGWEDTASWRDTCHMVNDSARERAIYQALKAADEVAAALQTHLFEEHGADPERAAEQSTFTNSLKLLRQARERLGNGLRAIEADTIAETDEISLRNE</sequence>
<keyword evidence="2" id="KW-1185">Reference proteome</keyword>
<dbReference type="EMBL" id="BAABHJ010000040">
    <property type="protein sequence ID" value="GAA4619138.1"/>
    <property type="molecule type" value="Genomic_DNA"/>
</dbReference>
<evidence type="ECO:0000313" key="2">
    <source>
        <dbReference type="Proteomes" id="UP001500212"/>
    </source>
</evidence>
<gene>
    <name evidence="1" type="ORF">GCM10023195_86430</name>
</gene>
<comment type="caution">
    <text evidence="1">The sequence shown here is derived from an EMBL/GenBank/DDBJ whole genome shotgun (WGS) entry which is preliminary data.</text>
</comment>